<evidence type="ECO:0000256" key="5">
    <source>
        <dbReference type="SAM" id="MobiDB-lite"/>
    </source>
</evidence>
<reference evidence="9 10" key="1">
    <citation type="submission" date="2016-10" db="EMBL/GenBank/DDBJ databases">
        <authorList>
            <person name="de Groot N.N."/>
        </authorList>
    </citation>
    <scope>NUCLEOTIDE SEQUENCE [LARGE SCALE GENOMIC DNA]</scope>
    <source>
        <strain evidence="9 10">LMG 27731</strain>
    </source>
</reference>
<dbReference type="Pfam" id="PF00672">
    <property type="entry name" value="HAMP"/>
    <property type="match status" value="1"/>
</dbReference>
<feature type="region of interest" description="Disordered" evidence="5">
    <location>
        <begin position="280"/>
        <end position="307"/>
    </location>
</feature>
<keyword evidence="4" id="KW-0807">Transducer</keyword>
<dbReference type="GO" id="GO:0006935">
    <property type="term" value="P:chemotaxis"/>
    <property type="evidence" value="ECO:0007669"/>
    <property type="project" value="InterPro"/>
</dbReference>
<accession>A0A1I7EPR2</accession>
<feature type="transmembrane region" description="Helical" evidence="6">
    <location>
        <begin position="7"/>
        <end position="27"/>
    </location>
</feature>
<dbReference type="CDD" id="cd11386">
    <property type="entry name" value="MCP_signal"/>
    <property type="match status" value="1"/>
</dbReference>
<dbReference type="PANTHER" id="PTHR43531">
    <property type="entry name" value="PROTEIN ICFG"/>
    <property type="match status" value="1"/>
</dbReference>
<dbReference type="PRINTS" id="PR00260">
    <property type="entry name" value="CHEMTRNSDUCR"/>
</dbReference>
<evidence type="ECO:0000256" key="4">
    <source>
        <dbReference type="PROSITE-ProRule" id="PRU00284"/>
    </source>
</evidence>
<keyword evidence="6" id="KW-0472">Membrane</keyword>
<feature type="compositionally biased region" description="Polar residues" evidence="5">
    <location>
        <begin position="541"/>
        <end position="555"/>
    </location>
</feature>
<feature type="region of interest" description="Disordered" evidence="5">
    <location>
        <begin position="521"/>
        <end position="555"/>
    </location>
</feature>
<evidence type="ECO:0000256" key="3">
    <source>
        <dbReference type="ARBA" id="ARBA00029447"/>
    </source>
</evidence>
<keyword evidence="2" id="KW-0488">Methylation</keyword>
<dbReference type="SMART" id="SM00304">
    <property type="entry name" value="HAMP"/>
    <property type="match status" value="1"/>
</dbReference>
<evidence type="ECO:0000259" key="7">
    <source>
        <dbReference type="PROSITE" id="PS50111"/>
    </source>
</evidence>
<keyword evidence="6" id="KW-0812">Transmembrane</keyword>
<dbReference type="Gene3D" id="1.10.287.950">
    <property type="entry name" value="Methyl-accepting chemotaxis protein"/>
    <property type="match status" value="1"/>
</dbReference>
<feature type="domain" description="HAMP" evidence="8">
    <location>
        <begin position="210"/>
        <end position="263"/>
    </location>
</feature>
<dbReference type="PANTHER" id="PTHR43531:SF14">
    <property type="entry name" value="METHYL-ACCEPTING CHEMOTAXIS PROTEIN I-RELATED"/>
    <property type="match status" value="1"/>
</dbReference>
<evidence type="ECO:0000313" key="9">
    <source>
        <dbReference type="EMBL" id="SFU25909.1"/>
    </source>
</evidence>
<dbReference type="GO" id="GO:0007165">
    <property type="term" value="P:signal transduction"/>
    <property type="evidence" value="ECO:0007669"/>
    <property type="project" value="UniProtKB-KW"/>
</dbReference>
<comment type="subcellular location">
    <subcellularLocation>
        <location evidence="1">Membrane</location>
    </subcellularLocation>
</comment>
<dbReference type="EMBL" id="FPBH01000043">
    <property type="protein sequence ID" value="SFU25909.1"/>
    <property type="molecule type" value="Genomic_DNA"/>
</dbReference>
<dbReference type="OrthoDB" id="9147953at2"/>
<dbReference type="SMART" id="SM00283">
    <property type="entry name" value="MA"/>
    <property type="match status" value="1"/>
</dbReference>
<dbReference type="Proteomes" id="UP000198844">
    <property type="component" value="Unassembled WGS sequence"/>
</dbReference>
<protein>
    <submittedName>
        <fullName evidence="9">Methyl-accepting chemotaxis protein</fullName>
    </submittedName>
</protein>
<dbReference type="AlphaFoldDB" id="A0A1I7EPR2"/>
<evidence type="ECO:0000256" key="6">
    <source>
        <dbReference type="SAM" id="Phobius"/>
    </source>
</evidence>
<dbReference type="RefSeq" id="WP_093646060.1">
    <property type="nucleotide sequence ID" value="NZ_FPBH01000043.1"/>
</dbReference>
<evidence type="ECO:0000313" key="10">
    <source>
        <dbReference type="Proteomes" id="UP000198844"/>
    </source>
</evidence>
<dbReference type="Pfam" id="PF00015">
    <property type="entry name" value="MCPsignal"/>
    <property type="match status" value="1"/>
</dbReference>
<dbReference type="InterPro" id="IPR004090">
    <property type="entry name" value="Chemotax_Me-accpt_rcpt"/>
</dbReference>
<feature type="compositionally biased region" description="Polar residues" evidence="5">
    <location>
        <begin position="283"/>
        <end position="307"/>
    </location>
</feature>
<evidence type="ECO:0000259" key="8">
    <source>
        <dbReference type="PROSITE" id="PS50885"/>
    </source>
</evidence>
<dbReference type="GO" id="GO:0004888">
    <property type="term" value="F:transmembrane signaling receptor activity"/>
    <property type="evidence" value="ECO:0007669"/>
    <property type="project" value="InterPro"/>
</dbReference>
<comment type="similarity">
    <text evidence="3">Belongs to the methyl-accepting chemotaxis (MCP) protein family.</text>
</comment>
<proteinExistence type="inferred from homology"/>
<keyword evidence="6" id="KW-1133">Transmembrane helix</keyword>
<dbReference type="Pfam" id="PF12729">
    <property type="entry name" value="4HB_MCP_1"/>
    <property type="match status" value="1"/>
</dbReference>
<dbReference type="InterPro" id="IPR004089">
    <property type="entry name" value="MCPsignal_dom"/>
</dbReference>
<organism evidence="9 10">
    <name type="scientific">Paraburkholderia aspalathi</name>
    <dbReference type="NCBI Taxonomy" id="1324617"/>
    <lineage>
        <taxon>Bacteria</taxon>
        <taxon>Pseudomonadati</taxon>
        <taxon>Pseudomonadota</taxon>
        <taxon>Betaproteobacteria</taxon>
        <taxon>Burkholderiales</taxon>
        <taxon>Burkholderiaceae</taxon>
        <taxon>Paraburkholderia</taxon>
    </lineage>
</organism>
<dbReference type="FunFam" id="1.10.287.950:FF:000001">
    <property type="entry name" value="Methyl-accepting chemotaxis sensory transducer"/>
    <property type="match status" value="1"/>
</dbReference>
<feature type="domain" description="Methyl-accepting transducer" evidence="7">
    <location>
        <begin position="268"/>
        <end position="497"/>
    </location>
</feature>
<dbReference type="PROSITE" id="PS50111">
    <property type="entry name" value="CHEMOTAXIS_TRANSDUC_2"/>
    <property type="match status" value="1"/>
</dbReference>
<dbReference type="InterPro" id="IPR051310">
    <property type="entry name" value="MCP_chemotaxis"/>
</dbReference>
<dbReference type="InterPro" id="IPR024478">
    <property type="entry name" value="HlyB_4HB_MCP"/>
</dbReference>
<dbReference type="SUPFAM" id="SSF58104">
    <property type="entry name" value="Methyl-accepting chemotaxis protein (MCP) signaling domain"/>
    <property type="match status" value="1"/>
</dbReference>
<name>A0A1I7EPR2_9BURK</name>
<dbReference type="GO" id="GO:0005886">
    <property type="term" value="C:plasma membrane"/>
    <property type="evidence" value="ECO:0007669"/>
    <property type="project" value="TreeGrafter"/>
</dbReference>
<gene>
    <name evidence="9" type="ORF">SAMN05192563_104344</name>
</gene>
<evidence type="ECO:0000256" key="1">
    <source>
        <dbReference type="ARBA" id="ARBA00004370"/>
    </source>
</evidence>
<dbReference type="PROSITE" id="PS50885">
    <property type="entry name" value="HAMP"/>
    <property type="match status" value="1"/>
</dbReference>
<sequence>MTISRRLILTLTIAFLALILVGLNGLWRLNQAQQRFEYVQVNIIPSIEELIGARGDASNLTQLSYRHLLTADSALKSSIEQAMAALDSSFDGHIATYERDDISDDNDRKLLAADKAAMATYRSARQNFLDKSRAGDVEGAKPILLDGGALSSASNALKETLMHHVEYNNKLSQGVRDENNVAYSQAFWLLISSILAALVVSGGSGIQLYRLITAGLNRIQQTLQHVSQSLDLTNAAPVERMDEIGHTAAAFNALLGRVAEVIGEVRRSAGSVSVASQQIAQGNTDLSQRTEEQATSLEETASSMEELTSTVRHNTDNARQATTLANTASENARRGGEVVGRVVETMQGISGGSAKMSEIISVIEGIAFQTNILALNAAVEAARAGEQGRGFAVVAGEVRTLAQRSATAAKEIKDLINESVSRVNAGSKLVEEAGSTINEIVQSVQRVTDIVGEISSASEEQSSGIEQVNQAVSQMDQVTQQNAALVEEAAAAAQSMAQQAQGLRDAVAIFRIADTGPSASRVVIPQSEPNRPAPAVRAPSRTATAKMTPLSTAARSTVVAPDATAVDWQAF</sequence>
<dbReference type="InterPro" id="IPR003660">
    <property type="entry name" value="HAMP_dom"/>
</dbReference>
<evidence type="ECO:0000256" key="2">
    <source>
        <dbReference type="ARBA" id="ARBA00022481"/>
    </source>
</evidence>